<keyword evidence="6" id="KW-0677">Repeat</keyword>
<evidence type="ECO:0000256" key="13">
    <source>
        <dbReference type="SAM" id="MobiDB-lite"/>
    </source>
</evidence>
<dbReference type="PANTHER" id="PTHR11481">
    <property type="entry name" value="IMMUNOGLOBULIN FC RECEPTOR"/>
    <property type="match status" value="1"/>
</dbReference>
<evidence type="ECO:0000256" key="8">
    <source>
        <dbReference type="ARBA" id="ARBA00023136"/>
    </source>
</evidence>
<gene>
    <name evidence="16" type="primary">Fcgr2b</name>
</gene>
<keyword evidence="17" id="KW-1185">Reference proteome</keyword>
<organism evidence="16 17">
    <name type="scientific">Chinchilla lanigera</name>
    <name type="common">Long-tailed chinchilla</name>
    <name type="synonym">Chinchilla villidera</name>
    <dbReference type="NCBI Taxonomy" id="34839"/>
    <lineage>
        <taxon>Eukaryota</taxon>
        <taxon>Metazoa</taxon>
        <taxon>Chordata</taxon>
        <taxon>Craniata</taxon>
        <taxon>Vertebrata</taxon>
        <taxon>Euteleostomi</taxon>
        <taxon>Mammalia</taxon>
        <taxon>Eutheria</taxon>
        <taxon>Euarchontoglires</taxon>
        <taxon>Glires</taxon>
        <taxon>Rodentia</taxon>
        <taxon>Hystricomorpha</taxon>
        <taxon>Chinchillidae</taxon>
        <taxon>Chinchilla</taxon>
    </lineage>
</organism>
<dbReference type="FunFam" id="2.60.40.10:FF:000217">
    <property type="entry name" value="High affinity immunoglobulin gamma Fc receptor I"/>
    <property type="match status" value="1"/>
</dbReference>
<proteinExistence type="predicted"/>
<sequence>MGIPSFLPVLDTKSHRADCKPSQTLGHMLLWIAVLFLAPVAGTSASSARLSEDLPKAVVRREPPWIQVLREDRVTLTCEGARSPGNHSTQWLHNGNPIPDQVQPSYRFTAKSNDSGDYRCQAGGTSLSDPVHLDVISDWLLLQTPQLVFQEGDVIVLRCHSWNNKPLAKVTFYQNGIAKKFFSLSRNFSIPQANHSNSGDYHCTGHIGRTSHSSQPVTITVQASPEPKSSNSAVVIIVAAVIGIATVAVVVAVAAMTYLKKKRTPALPGNPEHREMGETLPEELGEYSVPSGGSVMTCPGLPDGSEPARSDLFNLSDPEEAVKSEAENTITYSLLKHPETQEDETDHDYQNHI</sequence>
<keyword evidence="7 14" id="KW-1133">Transmembrane helix</keyword>
<dbReference type="GeneTree" id="ENSGT01050000244808"/>
<evidence type="ECO:0000313" key="16">
    <source>
        <dbReference type="Ensembl" id="ENSCLAP00000008827.1"/>
    </source>
</evidence>
<name>A0A8C2V3K8_CHILA</name>
<dbReference type="PROSITE" id="PS50835">
    <property type="entry name" value="IG_LIKE"/>
    <property type="match status" value="2"/>
</dbReference>
<keyword evidence="8 14" id="KW-0472">Membrane</keyword>
<dbReference type="PANTHER" id="PTHR11481:SF97">
    <property type="entry name" value="LOW AFFINITY IMMUNOGLOBULIN GAMMA FC REGION RECEPTOR II-B-RELATED"/>
    <property type="match status" value="1"/>
</dbReference>
<keyword evidence="9" id="KW-1015">Disulfide bond</keyword>
<dbReference type="GO" id="GO:0001788">
    <property type="term" value="P:antibody-dependent cellular cytotoxicity"/>
    <property type="evidence" value="ECO:0007669"/>
    <property type="project" value="TreeGrafter"/>
</dbReference>
<keyword evidence="11" id="KW-0325">Glycoprotein</keyword>
<dbReference type="GO" id="GO:0050766">
    <property type="term" value="P:positive regulation of phagocytosis"/>
    <property type="evidence" value="ECO:0007669"/>
    <property type="project" value="TreeGrafter"/>
</dbReference>
<comment type="subcellular location">
    <subcellularLocation>
        <location evidence="1">Cell membrane</location>
        <topology evidence="1">Single-pass type I membrane protein</topology>
    </subcellularLocation>
</comment>
<dbReference type="GeneID" id="102018697"/>
<dbReference type="Ensembl" id="ENSCLAT00000008955.1">
    <property type="protein sequence ID" value="ENSCLAP00000008827.1"/>
    <property type="gene ID" value="ENSCLAG00000006167.1"/>
</dbReference>
<dbReference type="InterPro" id="IPR003599">
    <property type="entry name" value="Ig_sub"/>
</dbReference>
<evidence type="ECO:0000256" key="1">
    <source>
        <dbReference type="ARBA" id="ARBA00004251"/>
    </source>
</evidence>
<feature type="transmembrane region" description="Helical" evidence="14">
    <location>
        <begin position="233"/>
        <end position="259"/>
    </location>
</feature>
<evidence type="ECO:0000256" key="10">
    <source>
        <dbReference type="ARBA" id="ARBA00023170"/>
    </source>
</evidence>
<keyword evidence="3" id="KW-0390">IgG-binding protein</keyword>
<evidence type="ECO:0000256" key="3">
    <source>
        <dbReference type="ARBA" id="ARBA00022652"/>
    </source>
</evidence>
<dbReference type="GO" id="GO:0019770">
    <property type="term" value="F:IgG receptor activity"/>
    <property type="evidence" value="ECO:0007669"/>
    <property type="project" value="TreeGrafter"/>
</dbReference>
<keyword evidence="2" id="KW-1003">Cell membrane</keyword>
<dbReference type="Proteomes" id="UP000694398">
    <property type="component" value="Unassembled WGS sequence"/>
</dbReference>
<dbReference type="InterPro" id="IPR050488">
    <property type="entry name" value="Ig_Fc_receptor"/>
</dbReference>
<evidence type="ECO:0000256" key="11">
    <source>
        <dbReference type="ARBA" id="ARBA00023180"/>
    </source>
</evidence>
<dbReference type="OrthoDB" id="6151406at2759"/>
<reference evidence="16" key="1">
    <citation type="submission" date="2025-08" db="UniProtKB">
        <authorList>
            <consortium name="Ensembl"/>
        </authorList>
    </citation>
    <scope>IDENTIFICATION</scope>
</reference>
<evidence type="ECO:0000256" key="12">
    <source>
        <dbReference type="ARBA" id="ARBA00023319"/>
    </source>
</evidence>
<dbReference type="FunFam" id="2.60.40.10:FF:000356">
    <property type="entry name" value="Low affinity immunoglobulin gamma Fc region receptor III-A"/>
    <property type="match status" value="1"/>
</dbReference>
<evidence type="ECO:0000256" key="6">
    <source>
        <dbReference type="ARBA" id="ARBA00022737"/>
    </source>
</evidence>
<evidence type="ECO:0000259" key="15">
    <source>
        <dbReference type="PROSITE" id="PS50835"/>
    </source>
</evidence>
<evidence type="ECO:0000256" key="4">
    <source>
        <dbReference type="ARBA" id="ARBA00022692"/>
    </source>
</evidence>
<feature type="region of interest" description="Disordered" evidence="13">
    <location>
        <begin position="291"/>
        <end position="325"/>
    </location>
</feature>
<keyword evidence="4 14" id="KW-0812">Transmembrane</keyword>
<dbReference type="GO" id="GO:0009897">
    <property type="term" value="C:external side of plasma membrane"/>
    <property type="evidence" value="ECO:0007669"/>
    <property type="project" value="TreeGrafter"/>
</dbReference>
<feature type="region of interest" description="Disordered" evidence="13">
    <location>
        <begin position="334"/>
        <end position="353"/>
    </location>
</feature>
<feature type="domain" description="Ig-like" evidence="15">
    <location>
        <begin position="151"/>
        <end position="220"/>
    </location>
</feature>
<keyword evidence="5" id="KW-0732">Signal</keyword>
<keyword evidence="12" id="KW-0393">Immunoglobulin domain</keyword>
<protein>
    <recommendedName>
        <fullName evidence="15">Ig-like domain-containing protein</fullName>
    </recommendedName>
</protein>
<dbReference type="GO" id="GO:0019864">
    <property type="term" value="F:IgG binding"/>
    <property type="evidence" value="ECO:0007669"/>
    <property type="project" value="UniProtKB-KW"/>
</dbReference>
<dbReference type="AlphaFoldDB" id="A0A8C2V3K8"/>
<dbReference type="RefSeq" id="XP_005398351.1">
    <property type="nucleotide sequence ID" value="XM_005398294.2"/>
</dbReference>
<dbReference type="Gene3D" id="2.60.40.10">
    <property type="entry name" value="Immunoglobulins"/>
    <property type="match status" value="2"/>
</dbReference>
<feature type="domain" description="Ig-like" evidence="15">
    <location>
        <begin position="55"/>
        <end position="132"/>
    </location>
</feature>
<dbReference type="InterPro" id="IPR007110">
    <property type="entry name" value="Ig-like_dom"/>
</dbReference>
<evidence type="ECO:0000256" key="9">
    <source>
        <dbReference type="ARBA" id="ARBA00023157"/>
    </source>
</evidence>
<dbReference type="GO" id="GO:0032760">
    <property type="term" value="P:positive regulation of tumor necrosis factor production"/>
    <property type="evidence" value="ECO:0007669"/>
    <property type="project" value="TreeGrafter"/>
</dbReference>
<dbReference type="InterPro" id="IPR013783">
    <property type="entry name" value="Ig-like_fold"/>
</dbReference>
<dbReference type="InterPro" id="IPR036179">
    <property type="entry name" value="Ig-like_dom_sf"/>
</dbReference>
<evidence type="ECO:0000256" key="5">
    <source>
        <dbReference type="ARBA" id="ARBA00022729"/>
    </source>
</evidence>
<evidence type="ECO:0000256" key="14">
    <source>
        <dbReference type="SAM" id="Phobius"/>
    </source>
</evidence>
<dbReference type="SUPFAM" id="SSF48726">
    <property type="entry name" value="Immunoglobulin"/>
    <property type="match status" value="2"/>
</dbReference>
<reference evidence="16" key="2">
    <citation type="submission" date="2025-09" db="UniProtKB">
        <authorList>
            <consortium name="Ensembl"/>
        </authorList>
    </citation>
    <scope>IDENTIFICATION</scope>
</reference>
<dbReference type="CTD" id="2213"/>
<evidence type="ECO:0000256" key="2">
    <source>
        <dbReference type="ARBA" id="ARBA00022475"/>
    </source>
</evidence>
<dbReference type="Pfam" id="PF13895">
    <property type="entry name" value="Ig_2"/>
    <property type="match status" value="2"/>
</dbReference>
<keyword evidence="10" id="KW-0675">Receptor</keyword>
<evidence type="ECO:0000313" key="17">
    <source>
        <dbReference type="Proteomes" id="UP000694398"/>
    </source>
</evidence>
<dbReference type="CDD" id="cd05753">
    <property type="entry name" value="Ig2_FcgammaR_like"/>
    <property type="match status" value="1"/>
</dbReference>
<accession>A0A8C2V3K8</accession>
<dbReference type="SMART" id="SM00409">
    <property type="entry name" value="IG"/>
    <property type="match status" value="2"/>
</dbReference>
<evidence type="ECO:0000256" key="7">
    <source>
        <dbReference type="ARBA" id="ARBA00022989"/>
    </source>
</evidence>